<accession>A0A1J5S8X1</accession>
<dbReference type="PANTHER" id="PTHR43031">
    <property type="entry name" value="FAD-DEPENDENT OXIDOREDUCTASE"/>
    <property type="match status" value="1"/>
</dbReference>
<dbReference type="Pfam" id="PF00581">
    <property type="entry name" value="Rhodanese"/>
    <property type="match status" value="1"/>
</dbReference>
<protein>
    <submittedName>
        <fullName evidence="2">Putative adenylyltransferase/sulfurtransferase MoeZ</fullName>
    </submittedName>
</protein>
<dbReference type="InterPro" id="IPR001763">
    <property type="entry name" value="Rhodanese-like_dom"/>
</dbReference>
<dbReference type="PANTHER" id="PTHR43031:SF17">
    <property type="entry name" value="SULFURTRANSFERASE YTWF-RELATED"/>
    <property type="match status" value="1"/>
</dbReference>
<dbReference type="PROSITE" id="PS50206">
    <property type="entry name" value="RHODANESE_3"/>
    <property type="match status" value="1"/>
</dbReference>
<feature type="domain" description="Rhodanese" evidence="1">
    <location>
        <begin position="17"/>
        <end position="105"/>
    </location>
</feature>
<evidence type="ECO:0000259" key="1">
    <source>
        <dbReference type="PROSITE" id="PS50206"/>
    </source>
</evidence>
<keyword evidence="2" id="KW-0808">Transferase</keyword>
<dbReference type="GO" id="GO:0016779">
    <property type="term" value="F:nucleotidyltransferase activity"/>
    <property type="evidence" value="ECO:0007669"/>
    <property type="project" value="UniProtKB-KW"/>
</dbReference>
<gene>
    <name evidence="2" type="primary">moeZ_12</name>
    <name evidence="2" type="ORF">GALL_131690</name>
</gene>
<name>A0A1J5S8X1_9ZZZZ</name>
<proteinExistence type="predicted"/>
<dbReference type="SUPFAM" id="SSF52821">
    <property type="entry name" value="Rhodanese/Cell cycle control phosphatase"/>
    <property type="match status" value="1"/>
</dbReference>
<dbReference type="InterPro" id="IPR036873">
    <property type="entry name" value="Rhodanese-like_dom_sf"/>
</dbReference>
<dbReference type="EMBL" id="MLJW01000055">
    <property type="protein sequence ID" value="OIR04783.1"/>
    <property type="molecule type" value="Genomic_DNA"/>
</dbReference>
<keyword evidence="2" id="KW-0548">Nucleotidyltransferase</keyword>
<dbReference type="CDD" id="cd00158">
    <property type="entry name" value="RHOD"/>
    <property type="match status" value="1"/>
</dbReference>
<sequence length="105" mass="11023">MAEFKIITVTELPNLIASGKAQLVDVRTDAEIARGRIVGAISLPLHLLPLRLQDLDAKKTTVFYCQVGGRSAQAAAFAAAQGLGDVYNLQGGIMAWAQSGGEIVA</sequence>
<comment type="caution">
    <text evidence="2">The sequence shown here is derived from an EMBL/GenBank/DDBJ whole genome shotgun (WGS) entry which is preliminary data.</text>
</comment>
<dbReference type="AlphaFoldDB" id="A0A1J5S8X1"/>
<evidence type="ECO:0000313" key="2">
    <source>
        <dbReference type="EMBL" id="OIR04783.1"/>
    </source>
</evidence>
<dbReference type="Gene3D" id="3.40.250.10">
    <property type="entry name" value="Rhodanese-like domain"/>
    <property type="match status" value="1"/>
</dbReference>
<dbReference type="InterPro" id="IPR050229">
    <property type="entry name" value="GlpE_sulfurtransferase"/>
</dbReference>
<dbReference type="SMART" id="SM00450">
    <property type="entry name" value="RHOD"/>
    <property type="match status" value="1"/>
</dbReference>
<organism evidence="2">
    <name type="scientific">mine drainage metagenome</name>
    <dbReference type="NCBI Taxonomy" id="410659"/>
    <lineage>
        <taxon>unclassified sequences</taxon>
        <taxon>metagenomes</taxon>
        <taxon>ecological metagenomes</taxon>
    </lineage>
</organism>
<reference evidence="2" key="1">
    <citation type="submission" date="2016-10" db="EMBL/GenBank/DDBJ databases">
        <title>Sequence of Gallionella enrichment culture.</title>
        <authorList>
            <person name="Poehlein A."/>
            <person name="Muehling M."/>
            <person name="Daniel R."/>
        </authorList>
    </citation>
    <scope>NUCLEOTIDE SEQUENCE</scope>
</reference>